<accession>A0ABU4KYP0</accession>
<feature type="domain" description="GAF" evidence="1">
    <location>
        <begin position="34"/>
        <end position="150"/>
    </location>
</feature>
<evidence type="ECO:0000313" key="2">
    <source>
        <dbReference type="EMBL" id="MDX2908258.1"/>
    </source>
</evidence>
<evidence type="ECO:0000313" key="3">
    <source>
        <dbReference type="Proteomes" id="UP001271723"/>
    </source>
</evidence>
<organism evidence="2 3">
    <name type="scientific">Streptomyces griseiscabiei</name>
    <dbReference type="NCBI Taxonomy" id="2993540"/>
    <lineage>
        <taxon>Bacteria</taxon>
        <taxon>Bacillati</taxon>
        <taxon>Actinomycetota</taxon>
        <taxon>Actinomycetes</taxon>
        <taxon>Kitasatosporales</taxon>
        <taxon>Streptomycetaceae</taxon>
        <taxon>Streptomyces</taxon>
    </lineage>
</organism>
<evidence type="ECO:0000259" key="1">
    <source>
        <dbReference type="Pfam" id="PF01590"/>
    </source>
</evidence>
<sequence length="178" mass="19953">MNPHAPSDLLSTTRHDTDWQSHLPDLFDPMAPPVEAFDAFARQVASALGTPYAMLNWVGEEQYFLGLANPADSELPVLDRTLPLTHGFCPHVVQRRGSLVLTDVLDFDAFAGNPVVDELGVRMYAGAPLIDKRTNHVWGTVCGIDIEPRDRSQGRPVWTVIDHMRDLFMTELYRRTSP</sequence>
<protein>
    <submittedName>
        <fullName evidence="2">GAF domain-containing protein</fullName>
    </submittedName>
</protein>
<reference evidence="2 3" key="1">
    <citation type="journal article" date="2023" name="Microb. Genom.">
        <title>Mesoterricola silvestris gen. nov., sp. nov., Mesoterricola sediminis sp. nov., Geothrix oryzae sp. nov., Geothrix edaphica sp. nov., Geothrix rubra sp. nov., and Geothrix limicola sp. nov., six novel members of Acidobacteriota isolated from soils.</title>
        <authorList>
            <person name="Weisberg A.J."/>
            <person name="Pearce E."/>
            <person name="Kramer C.G."/>
            <person name="Chang J.H."/>
            <person name="Clarke C.R."/>
        </authorList>
    </citation>
    <scope>NUCLEOTIDE SEQUENCE [LARGE SCALE GENOMIC DNA]</scope>
    <source>
        <strain evidence="2 3">NRRL_B-2795</strain>
    </source>
</reference>
<dbReference type="Proteomes" id="UP001271723">
    <property type="component" value="Unassembled WGS sequence"/>
</dbReference>
<dbReference type="RefSeq" id="WP_256964026.1">
    <property type="nucleotide sequence ID" value="NZ_JAGJBZ010000002.1"/>
</dbReference>
<keyword evidence="3" id="KW-1185">Reference proteome</keyword>
<comment type="caution">
    <text evidence="2">The sequence shown here is derived from an EMBL/GenBank/DDBJ whole genome shotgun (WGS) entry which is preliminary data.</text>
</comment>
<name>A0ABU4KYP0_9ACTN</name>
<dbReference type="PANTHER" id="PTHR43102">
    <property type="entry name" value="SLR1143 PROTEIN"/>
    <property type="match status" value="1"/>
</dbReference>
<dbReference type="Pfam" id="PF01590">
    <property type="entry name" value="GAF"/>
    <property type="match status" value="1"/>
</dbReference>
<dbReference type="InterPro" id="IPR029016">
    <property type="entry name" value="GAF-like_dom_sf"/>
</dbReference>
<dbReference type="PANTHER" id="PTHR43102:SF2">
    <property type="entry name" value="GAF DOMAIN-CONTAINING PROTEIN"/>
    <property type="match status" value="1"/>
</dbReference>
<dbReference type="InterPro" id="IPR003018">
    <property type="entry name" value="GAF"/>
</dbReference>
<dbReference type="Gene3D" id="3.30.450.40">
    <property type="match status" value="1"/>
</dbReference>
<proteinExistence type="predicted"/>
<dbReference type="SUPFAM" id="SSF55781">
    <property type="entry name" value="GAF domain-like"/>
    <property type="match status" value="1"/>
</dbReference>
<gene>
    <name evidence="2" type="ORF">PV517_06015</name>
</gene>
<dbReference type="EMBL" id="JARAVY010000002">
    <property type="protein sequence ID" value="MDX2908258.1"/>
    <property type="molecule type" value="Genomic_DNA"/>
</dbReference>